<gene>
    <name evidence="6" type="ORF">LITE_LOCUS11683</name>
</gene>
<comment type="subunit">
    <text evidence="2 4">Homodimer.</text>
</comment>
<evidence type="ECO:0000256" key="4">
    <source>
        <dbReference type="RuleBase" id="RU363099"/>
    </source>
</evidence>
<dbReference type="Pfam" id="PF03018">
    <property type="entry name" value="Dirigent"/>
    <property type="match status" value="1"/>
</dbReference>
<dbReference type="EMBL" id="CAMGYJ010000004">
    <property type="protein sequence ID" value="CAI0402604.1"/>
    <property type="molecule type" value="Genomic_DNA"/>
</dbReference>
<dbReference type="Gene3D" id="2.40.480.10">
    <property type="entry name" value="Allene oxide cyclase-like"/>
    <property type="match status" value="1"/>
</dbReference>
<keyword evidence="5" id="KW-1133">Transmembrane helix</keyword>
<comment type="subcellular location">
    <subcellularLocation>
        <location evidence="4">Secreted</location>
        <location evidence="4">Extracellular space</location>
        <location evidence="4">Apoplast</location>
    </subcellularLocation>
</comment>
<evidence type="ECO:0000256" key="1">
    <source>
        <dbReference type="ARBA" id="ARBA00010746"/>
    </source>
</evidence>
<keyword evidence="5" id="KW-0472">Membrane</keyword>
<comment type="function">
    <text evidence="4">Dirigent proteins impart stereoselectivity on the phenoxy radical-coupling reaction, yielding optically active lignans from two molecules of coniferyl alcohol in the biosynthesis of lignans, flavonolignans, and alkaloids and thus plays a central role in plant secondary metabolism.</text>
</comment>
<protein>
    <recommendedName>
        <fullName evidence="4">Dirigent protein</fullName>
    </recommendedName>
</protein>
<comment type="similarity">
    <text evidence="1 4">Belongs to the plant dirigent protein family.</text>
</comment>
<organism evidence="6 7">
    <name type="scientific">Linum tenue</name>
    <dbReference type="NCBI Taxonomy" id="586396"/>
    <lineage>
        <taxon>Eukaryota</taxon>
        <taxon>Viridiplantae</taxon>
        <taxon>Streptophyta</taxon>
        <taxon>Embryophyta</taxon>
        <taxon>Tracheophyta</taxon>
        <taxon>Spermatophyta</taxon>
        <taxon>Magnoliopsida</taxon>
        <taxon>eudicotyledons</taxon>
        <taxon>Gunneridae</taxon>
        <taxon>Pentapetalae</taxon>
        <taxon>rosids</taxon>
        <taxon>fabids</taxon>
        <taxon>Malpighiales</taxon>
        <taxon>Linaceae</taxon>
        <taxon>Linum</taxon>
    </lineage>
</organism>
<evidence type="ECO:0000256" key="5">
    <source>
        <dbReference type="SAM" id="Phobius"/>
    </source>
</evidence>
<evidence type="ECO:0000256" key="3">
    <source>
        <dbReference type="ARBA" id="ARBA00022525"/>
    </source>
</evidence>
<evidence type="ECO:0000313" key="6">
    <source>
        <dbReference type="EMBL" id="CAI0402604.1"/>
    </source>
</evidence>
<evidence type="ECO:0000256" key="2">
    <source>
        <dbReference type="ARBA" id="ARBA00011738"/>
    </source>
</evidence>
<keyword evidence="5" id="KW-0812">Transmembrane</keyword>
<reference evidence="6" key="1">
    <citation type="submission" date="2022-08" db="EMBL/GenBank/DDBJ databases">
        <authorList>
            <person name="Gutierrez-Valencia J."/>
        </authorList>
    </citation>
    <scope>NUCLEOTIDE SEQUENCE</scope>
</reference>
<keyword evidence="7" id="KW-1185">Reference proteome</keyword>
<dbReference type="Proteomes" id="UP001154282">
    <property type="component" value="Unassembled WGS sequence"/>
</dbReference>
<dbReference type="GO" id="GO:0009699">
    <property type="term" value="P:phenylpropanoid biosynthetic process"/>
    <property type="evidence" value="ECO:0007669"/>
    <property type="project" value="UniProtKB-ARBA"/>
</dbReference>
<dbReference type="InterPro" id="IPR044859">
    <property type="entry name" value="Allene_oxi_cyc_Dirigent"/>
</dbReference>
<sequence>MAKTANVLPNHFIVFIIQLLIFSSANFIIIIPTATSAKTEKLTHLHFYYHNNIAGPRATAVPINPKIQPVDLRDPASLFGRLTIADDPLTSGPSLENSTVVGSAQGMYGSASQTEMSFAMVFNFALTQGKYKGSSFCLLGRNPIFTNPRELAIVGGTGAFRFSRGYAMLKTYYMDMQTGANTIVEYDVYIRHY</sequence>
<dbReference type="AlphaFoldDB" id="A0AAV0J006"/>
<comment type="caution">
    <text evidence="6">The sequence shown here is derived from an EMBL/GenBank/DDBJ whole genome shotgun (WGS) entry which is preliminary data.</text>
</comment>
<evidence type="ECO:0000313" key="7">
    <source>
        <dbReference type="Proteomes" id="UP001154282"/>
    </source>
</evidence>
<feature type="transmembrane region" description="Helical" evidence="5">
    <location>
        <begin position="12"/>
        <end position="31"/>
    </location>
</feature>
<name>A0AAV0J006_9ROSI</name>
<dbReference type="InterPro" id="IPR004265">
    <property type="entry name" value="Dirigent"/>
</dbReference>
<proteinExistence type="inferred from homology"/>
<accession>A0AAV0J006</accession>
<dbReference type="GO" id="GO:0048046">
    <property type="term" value="C:apoplast"/>
    <property type="evidence" value="ECO:0007669"/>
    <property type="project" value="UniProtKB-SubCell"/>
</dbReference>
<dbReference type="PANTHER" id="PTHR21495">
    <property type="entry name" value="NUCLEOPORIN-RELATED"/>
    <property type="match status" value="1"/>
</dbReference>
<keyword evidence="4" id="KW-0052">Apoplast</keyword>
<keyword evidence="3 4" id="KW-0964">Secreted</keyword>